<sequence>MHLPFDGAISDFYENAAPDEVRHAIKDAKKDDILSEGYPYDNRMDKDAYQDQLEALQIELVKLQAHVKAHGTRIAVLFEGRDAAGKGGTIKRFRENLNPRVARVVALSKPSDREASQWYFQRYIPHLPSGGEMVFFDRSWYNRGVVEHVFDFCTPQERAHFFAQVPEFEEMLVDEGIHLVKLWLNVGRAEQLRRFLKRERDPLKQWKLSWIDVEGLKRWDAYTAAIRETFARSHSGPAPWTVIRSDDKRRARLAAIRAVLSGLDYAGKDTQVVAAPDPRICGGPEIWAI</sequence>
<dbReference type="EMBL" id="SLXL01000002">
    <property type="protein sequence ID" value="TCP26099.1"/>
    <property type="molecule type" value="Genomic_DNA"/>
</dbReference>
<comment type="caution">
    <text evidence="6">The sequence shown here is derived from an EMBL/GenBank/DDBJ whole genome shotgun (WGS) entry which is preliminary data.</text>
</comment>
<evidence type="ECO:0000313" key="7">
    <source>
        <dbReference type="Proteomes" id="UP000295733"/>
    </source>
</evidence>
<evidence type="ECO:0000256" key="1">
    <source>
        <dbReference type="ARBA" id="ARBA00009924"/>
    </source>
</evidence>
<dbReference type="Pfam" id="PF03976">
    <property type="entry name" value="PPK2"/>
    <property type="match status" value="1"/>
</dbReference>
<evidence type="ECO:0000256" key="2">
    <source>
        <dbReference type="ARBA" id="ARBA00022679"/>
    </source>
</evidence>
<dbReference type="SUPFAM" id="SSF52540">
    <property type="entry name" value="P-loop containing nucleoside triphosphate hydrolases"/>
    <property type="match status" value="1"/>
</dbReference>
<comment type="subunit">
    <text evidence="4">Homotetramer.</text>
</comment>
<dbReference type="OrthoDB" id="9775224at2"/>
<protein>
    <recommendedName>
        <fullName evidence="4">ADP/GDP-polyphosphate phosphotransferase</fullName>
        <ecNumber evidence="4">2.7.4.-</ecNumber>
    </recommendedName>
    <alternativeName>
        <fullName evidence="4">Polyphosphate kinase PPK2</fullName>
    </alternativeName>
</protein>
<dbReference type="GO" id="GO:0008976">
    <property type="term" value="F:polyphosphate kinase activity"/>
    <property type="evidence" value="ECO:0007669"/>
    <property type="project" value="UniProtKB-UniRule"/>
</dbReference>
<comment type="similarity">
    <text evidence="1 4">Belongs to the polyphosphate kinase 2 (PPK2) family. Class I subfamily.</text>
</comment>
<gene>
    <name evidence="6" type="ORF">EV656_10261</name>
</gene>
<dbReference type="AlphaFoldDB" id="A0A4R2NVG4"/>
<evidence type="ECO:0000313" key="6">
    <source>
        <dbReference type="EMBL" id="TCP26099.1"/>
    </source>
</evidence>
<dbReference type="Proteomes" id="UP000295733">
    <property type="component" value="Unassembled WGS sequence"/>
</dbReference>
<dbReference type="GO" id="GO:0006793">
    <property type="term" value="P:phosphorus metabolic process"/>
    <property type="evidence" value="ECO:0007669"/>
    <property type="project" value="InterPro"/>
</dbReference>
<organism evidence="6 7">
    <name type="scientific">Rhodovulum adriaticum</name>
    <name type="common">Rhodopseudomonas adriatica</name>
    <dbReference type="NCBI Taxonomy" id="35804"/>
    <lineage>
        <taxon>Bacteria</taxon>
        <taxon>Pseudomonadati</taxon>
        <taxon>Pseudomonadota</taxon>
        <taxon>Alphaproteobacteria</taxon>
        <taxon>Rhodobacterales</taxon>
        <taxon>Paracoccaceae</taxon>
        <taxon>Rhodovulum</taxon>
    </lineage>
</organism>
<dbReference type="InterPro" id="IPR027417">
    <property type="entry name" value="P-loop_NTPase"/>
</dbReference>
<proteinExistence type="inferred from homology"/>
<keyword evidence="3 4" id="KW-0418">Kinase</keyword>
<evidence type="ECO:0000259" key="5">
    <source>
        <dbReference type="Pfam" id="PF03976"/>
    </source>
</evidence>
<feature type="domain" description="Polyphosphate kinase-2-related" evidence="5">
    <location>
        <begin position="44"/>
        <end position="269"/>
    </location>
</feature>
<dbReference type="PIRSF" id="PIRSF028756">
    <property type="entry name" value="PPK2_prd"/>
    <property type="match status" value="1"/>
</dbReference>
<comment type="function">
    <text evidence="4">Uses inorganic polyphosphate (polyP) as a donor to convert GDP to GTP or ADP to ATP.</text>
</comment>
<keyword evidence="7" id="KW-1185">Reference proteome</keyword>
<dbReference type="InterPro" id="IPR016898">
    <property type="entry name" value="Polyphosphate_phosphotransfera"/>
</dbReference>
<evidence type="ECO:0000256" key="3">
    <source>
        <dbReference type="ARBA" id="ARBA00022777"/>
    </source>
</evidence>
<dbReference type="PANTHER" id="PTHR34383:SF1">
    <property type="entry name" value="ADP-POLYPHOSPHATE PHOSPHOTRANSFERASE"/>
    <property type="match status" value="1"/>
</dbReference>
<dbReference type="InterPro" id="IPR022486">
    <property type="entry name" value="PPK2_PA0141"/>
</dbReference>
<dbReference type="NCBIfam" id="TIGR03707">
    <property type="entry name" value="PPK2_P_aer"/>
    <property type="match status" value="1"/>
</dbReference>
<accession>A0A4R2NVG4</accession>
<reference evidence="6 7" key="1">
    <citation type="submission" date="2019-03" db="EMBL/GenBank/DDBJ databases">
        <title>Genomic Encyclopedia of Type Strains, Phase IV (KMG-IV): sequencing the most valuable type-strain genomes for metagenomic binning, comparative biology and taxonomic classification.</title>
        <authorList>
            <person name="Goeker M."/>
        </authorList>
    </citation>
    <scope>NUCLEOTIDE SEQUENCE [LARGE SCALE GENOMIC DNA]</scope>
    <source>
        <strain evidence="6 7">DSM 2781</strain>
    </source>
</reference>
<dbReference type="InterPro" id="IPR022488">
    <property type="entry name" value="PPK2-related"/>
</dbReference>
<dbReference type="Gene3D" id="3.40.50.300">
    <property type="entry name" value="P-loop containing nucleotide triphosphate hydrolases"/>
    <property type="match status" value="1"/>
</dbReference>
<dbReference type="RefSeq" id="WP_132599620.1">
    <property type="nucleotide sequence ID" value="NZ_NRRP01000032.1"/>
</dbReference>
<keyword evidence="2 4" id="KW-0808">Transferase</keyword>
<dbReference type="EC" id="2.7.4.-" evidence="4"/>
<dbReference type="PANTHER" id="PTHR34383">
    <property type="entry name" value="POLYPHOSPHATE:AMP PHOSPHOTRANSFERASE-RELATED"/>
    <property type="match status" value="1"/>
</dbReference>
<evidence type="ECO:0000256" key="4">
    <source>
        <dbReference type="RuleBase" id="RU369062"/>
    </source>
</evidence>
<name>A0A4R2NVG4_RHOAD</name>